<feature type="compositionally biased region" description="Basic and acidic residues" evidence="1">
    <location>
        <begin position="183"/>
        <end position="201"/>
    </location>
</feature>
<reference evidence="3" key="1">
    <citation type="journal article" date="2018" name="Nat. Microbiol.">
        <title>Leveraging single-cell genomics to expand the fungal tree of life.</title>
        <authorList>
            <person name="Ahrendt S.R."/>
            <person name="Quandt C.A."/>
            <person name="Ciobanu D."/>
            <person name="Clum A."/>
            <person name="Salamov A."/>
            <person name="Andreopoulos B."/>
            <person name="Cheng J.F."/>
            <person name="Woyke T."/>
            <person name="Pelin A."/>
            <person name="Henrissat B."/>
            <person name="Reynolds N.K."/>
            <person name="Benny G.L."/>
            <person name="Smith M.E."/>
            <person name="James T.Y."/>
            <person name="Grigoriev I.V."/>
        </authorList>
    </citation>
    <scope>NUCLEOTIDE SEQUENCE [LARGE SCALE GENOMIC DNA]</scope>
    <source>
        <strain evidence="3">CSF55</strain>
    </source>
</reference>
<name>A0A4P9YGA2_ROZAC</name>
<evidence type="ECO:0000256" key="1">
    <source>
        <dbReference type="SAM" id="MobiDB-lite"/>
    </source>
</evidence>
<protein>
    <submittedName>
        <fullName evidence="2">Uncharacterized protein</fullName>
    </submittedName>
</protein>
<accession>A0A4P9YGA2</accession>
<feature type="region of interest" description="Disordered" evidence="1">
    <location>
        <begin position="151"/>
        <end position="201"/>
    </location>
</feature>
<dbReference type="Proteomes" id="UP000281549">
    <property type="component" value="Unassembled WGS sequence"/>
</dbReference>
<organism evidence="2 3">
    <name type="scientific">Rozella allomycis (strain CSF55)</name>
    <dbReference type="NCBI Taxonomy" id="988480"/>
    <lineage>
        <taxon>Eukaryota</taxon>
        <taxon>Fungi</taxon>
        <taxon>Fungi incertae sedis</taxon>
        <taxon>Cryptomycota</taxon>
        <taxon>Cryptomycota incertae sedis</taxon>
        <taxon>Rozella</taxon>
    </lineage>
</organism>
<proteinExistence type="predicted"/>
<dbReference type="AlphaFoldDB" id="A0A4P9YGA2"/>
<feature type="non-terminal residue" evidence="2">
    <location>
        <position position="1"/>
    </location>
</feature>
<feature type="compositionally biased region" description="Basic and acidic residues" evidence="1">
    <location>
        <begin position="161"/>
        <end position="172"/>
    </location>
</feature>
<feature type="region of interest" description="Disordered" evidence="1">
    <location>
        <begin position="1"/>
        <end position="94"/>
    </location>
</feature>
<evidence type="ECO:0000313" key="2">
    <source>
        <dbReference type="EMBL" id="RKP18516.1"/>
    </source>
</evidence>
<evidence type="ECO:0000313" key="3">
    <source>
        <dbReference type="Proteomes" id="UP000281549"/>
    </source>
</evidence>
<dbReference type="EMBL" id="ML005436">
    <property type="protein sequence ID" value="RKP18516.1"/>
    <property type="molecule type" value="Genomic_DNA"/>
</dbReference>
<gene>
    <name evidence="2" type="ORF">ROZALSC1DRAFT_29812</name>
</gene>
<sequence length="387" mass="45905">REQESADKTLARQEKNRSQTKLAREQESADKTLARQEKNRSQTKLAREQESADKTLIRQEKNRIQTKLAREQESADKTSIRQDTNRLRTQHRRDEELTSDRLVRLEKLRVHSYNTRLQESQTEKETRLLKNRLQTNIVRNQESYNDRLRRLGKNRVQTSQARDHESEYEKARRLATNTASTYKAREEESSQERAERLERNQQKNKLSTIIGVFNSTRRQLRYQSTQNALAWNQTRNDRFHAFERDPTVALALFYNNSALLAHTDYVPTNEDRQNSTEAKIQIDTIIQNVEEIPYSKKSKLINNYMAKAKSHRQYICMCMLRNTRFFCYSYIVKSRVKSSEIHGNTRATIYISNKRYNEAQSVFLDIFNNELYHLHPELVSITDSNDF</sequence>